<keyword evidence="1" id="KW-0472">Membrane</keyword>
<evidence type="ECO:0000313" key="3">
    <source>
        <dbReference type="Proteomes" id="UP001215151"/>
    </source>
</evidence>
<organism evidence="2 3">
    <name type="scientific">Trametes cubensis</name>
    <dbReference type="NCBI Taxonomy" id="1111947"/>
    <lineage>
        <taxon>Eukaryota</taxon>
        <taxon>Fungi</taxon>
        <taxon>Dikarya</taxon>
        <taxon>Basidiomycota</taxon>
        <taxon>Agaricomycotina</taxon>
        <taxon>Agaricomycetes</taxon>
        <taxon>Polyporales</taxon>
        <taxon>Polyporaceae</taxon>
        <taxon>Trametes</taxon>
    </lineage>
</organism>
<comment type="caution">
    <text evidence="2">The sequence shown here is derived from an EMBL/GenBank/DDBJ whole genome shotgun (WGS) entry which is preliminary data.</text>
</comment>
<feature type="transmembrane region" description="Helical" evidence="1">
    <location>
        <begin position="12"/>
        <end position="35"/>
    </location>
</feature>
<keyword evidence="3" id="KW-1185">Reference proteome</keyword>
<keyword evidence="1" id="KW-0812">Transmembrane</keyword>
<reference evidence="2" key="1">
    <citation type="submission" date="2022-11" db="EMBL/GenBank/DDBJ databases">
        <title>Genome Sequence of Cubamyces cubensis.</title>
        <authorList>
            <person name="Buettner E."/>
        </authorList>
    </citation>
    <scope>NUCLEOTIDE SEQUENCE</scope>
    <source>
        <strain evidence="2">MPL-01</strain>
    </source>
</reference>
<dbReference type="Proteomes" id="UP001215151">
    <property type="component" value="Unassembled WGS sequence"/>
</dbReference>
<feature type="transmembrane region" description="Helical" evidence="1">
    <location>
        <begin position="242"/>
        <end position="264"/>
    </location>
</feature>
<gene>
    <name evidence="2" type="ORF">ONZ51_g1148</name>
</gene>
<dbReference type="EMBL" id="JAPEVG010000015">
    <property type="protein sequence ID" value="KAJ8496349.1"/>
    <property type="molecule type" value="Genomic_DNA"/>
</dbReference>
<evidence type="ECO:0000256" key="1">
    <source>
        <dbReference type="SAM" id="Phobius"/>
    </source>
</evidence>
<name>A0AAD7U216_9APHY</name>
<accession>A0AAD7U216</accession>
<feature type="transmembrane region" description="Helical" evidence="1">
    <location>
        <begin position="170"/>
        <end position="194"/>
    </location>
</feature>
<dbReference type="AlphaFoldDB" id="A0AAD7U216"/>
<evidence type="ECO:0000313" key="2">
    <source>
        <dbReference type="EMBL" id="KAJ8496349.1"/>
    </source>
</evidence>
<sequence>MSGLPLDLSAVISTTLEGILYGFSIFMFGVTLHILRENSRRAGRETNYKMVSLSVALLIGSTVHMIIDFIRACRGLVLKRESYPGGPIAFFTQPSEWTFVAKNAVYTVQTLLGDGILIYRCYVVWQTWLVVAFPILLWFLSAASGVLAVHSVSVLPFGIGTVFLTSVRRWITAFFASTLATNFSVTILLAYKIWITDRRVARMRQDSLLPVVKVIADAGVLYSVTLAAVLGCFVRNSNGQYFILDLICPIISITFYMVIIRIGLAESQRSSEFGSGSGLNSGLGTAHRRTSFINGRGRAAGQRDQAVPMNRLPVQVHISKVCETDAATLENELEGDTGSETDRVRDQKTTGLEVHDVV</sequence>
<proteinExistence type="predicted"/>
<keyword evidence="1" id="KW-1133">Transmembrane helix</keyword>
<feature type="transmembrane region" description="Helical" evidence="1">
    <location>
        <begin position="214"/>
        <end position="236"/>
    </location>
</feature>
<protein>
    <submittedName>
        <fullName evidence="2">Uncharacterized protein</fullName>
    </submittedName>
</protein>
<feature type="transmembrane region" description="Helical" evidence="1">
    <location>
        <begin position="117"/>
        <end position="139"/>
    </location>
</feature>